<organism evidence="12 13">
    <name type="scientific">Syphacia muris</name>
    <dbReference type="NCBI Taxonomy" id="451379"/>
    <lineage>
        <taxon>Eukaryota</taxon>
        <taxon>Metazoa</taxon>
        <taxon>Ecdysozoa</taxon>
        <taxon>Nematoda</taxon>
        <taxon>Chromadorea</taxon>
        <taxon>Rhabditida</taxon>
        <taxon>Spirurina</taxon>
        <taxon>Oxyuridomorpha</taxon>
        <taxon>Oxyuroidea</taxon>
        <taxon>Oxyuridae</taxon>
        <taxon>Syphacia</taxon>
    </lineage>
</organism>
<evidence type="ECO:0000256" key="2">
    <source>
        <dbReference type="ARBA" id="ARBA00007856"/>
    </source>
</evidence>
<evidence type="ECO:0000256" key="7">
    <source>
        <dbReference type="ARBA" id="ARBA00022982"/>
    </source>
</evidence>
<dbReference type="SUPFAM" id="SSF81514">
    <property type="entry name" value="Subunit X (non-heme 7 kDa protein) of cytochrome bc1 complex (Ubiquinol-cytochrome c reductase)"/>
    <property type="match status" value="1"/>
</dbReference>
<comment type="subunit">
    <text evidence="11">Component of the ubiquinol-cytochrome c oxidoreductase (cytochrome b-c1 complex, complex III, CIII), a multisubunit enzyme composed of 3 respiratory subunits cytochrome b, cytochrome c1 and Rieske protein, 2 core protein subunits, and additional low-molecular weight protein subunits.</text>
</comment>
<dbReference type="Pfam" id="PF05365">
    <property type="entry name" value="UCR_UQCRX_QCR9"/>
    <property type="match status" value="1"/>
</dbReference>
<dbReference type="AlphaFoldDB" id="A0A0N5AQE3"/>
<evidence type="ECO:0000256" key="3">
    <source>
        <dbReference type="ARBA" id="ARBA00022448"/>
    </source>
</evidence>
<keyword evidence="12" id="KW-1185">Reference proteome</keyword>
<dbReference type="InterPro" id="IPR036656">
    <property type="entry name" value="QCR9_sf"/>
</dbReference>
<comment type="similarity">
    <text evidence="2 11">Belongs to the UQCR10/QCR9 family.</text>
</comment>
<evidence type="ECO:0000256" key="5">
    <source>
        <dbReference type="ARBA" id="ARBA00022692"/>
    </source>
</evidence>
<comment type="subcellular location">
    <subcellularLocation>
        <location evidence="1 11">Mitochondrion inner membrane</location>
        <topology evidence="1 11">Single-pass membrane protein</topology>
    </subcellularLocation>
</comment>
<evidence type="ECO:0000256" key="6">
    <source>
        <dbReference type="ARBA" id="ARBA00022792"/>
    </source>
</evidence>
<keyword evidence="7 11" id="KW-0249">Electron transport</keyword>
<reference evidence="13" key="1">
    <citation type="submission" date="2017-02" db="UniProtKB">
        <authorList>
            <consortium name="WormBaseParasite"/>
        </authorList>
    </citation>
    <scope>IDENTIFICATION</scope>
</reference>
<keyword evidence="4 11" id="KW-0679">Respiratory chain</keyword>
<dbReference type="WBParaSite" id="SMUV_0000690401-mRNA-1">
    <property type="protein sequence ID" value="SMUV_0000690401-mRNA-1"/>
    <property type="gene ID" value="SMUV_0000690401"/>
</dbReference>
<dbReference type="PANTHER" id="PTHR12980:SF0">
    <property type="entry name" value="CYTOCHROME B-C1 COMPLEX SUBUNIT 9"/>
    <property type="match status" value="1"/>
</dbReference>
<keyword evidence="3 11" id="KW-0813">Transport</keyword>
<keyword evidence="6 11" id="KW-0999">Mitochondrion inner membrane</keyword>
<evidence type="ECO:0000256" key="9">
    <source>
        <dbReference type="ARBA" id="ARBA00023128"/>
    </source>
</evidence>
<keyword evidence="5" id="KW-0812">Transmembrane</keyword>
<evidence type="ECO:0000256" key="11">
    <source>
        <dbReference type="RuleBase" id="RU368056"/>
    </source>
</evidence>
<dbReference type="Gene3D" id="1.20.5.260">
    <property type="entry name" value="Cytochrome b-c1 complex subunit 9"/>
    <property type="match status" value="1"/>
</dbReference>
<keyword evidence="8" id="KW-1133">Transmembrane helix</keyword>
<dbReference type="GO" id="GO:0045275">
    <property type="term" value="C:respiratory chain complex III"/>
    <property type="evidence" value="ECO:0007669"/>
    <property type="project" value="UniProtKB-UniRule"/>
</dbReference>
<keyword evidence="10" id="KW-0472">Membrane</keyword>
<dbReference type="Proteomes" id="UP000046393">
    <property type="component" value="Unplaced"/>
</dbReference>
<dbReference type="GO" id="GO:0006122">
    <property type="term" value="P:mitochondrial electron transport, ubiquinol to cytochrome c"/>
    <property type="evidence" value="ECO:0007669"/>
    <property type="project" value="UniProtKB-UniRule"/>
</dbReference>
<dbReference type="GO" id="GO:0005743">
    <property type="term" value="C:mitochondrial inner membrane"/>
    <property type="evidence" value="ECO:0007669"/>
    <property type="project" value="UniProtKB-SubCell"/>
</dbReference>
<proteinExistence type="inferred from homology"/>
<evidence type="ECO:0000256" key="1">
    <source>
        <dbReference type="ARBA" id="ARBA00004434"/>
    </source>
</evidence>
<dbReference type="FunFam" id="1.20.5.260:FF:000001">
    <property type="entry name" value="Cytochrome b-c1 complex subunit 9"/>
    <property type="match status" value="1"/>
</dbReference>
<comment type="function">
    <text evidence="11">Component of the ubiquinol-cytochrome c oxidoreductase, a multisubunit transmembrane complex that is part of the mitochondrial electron transport chain which drives oxidative phosphorylation. The complex plays an important role in the uptake of multiple carbon sources present in different host niches.</text>
</comment>
<dbReference type="InterPro" id="IPR008027">
    <property type="entry name" value="QCR9"/>
</dbReference>
<evidence type="ECO:0000256" key="4">
    <source>
        <dbReference type="ARBA" id="ARBA00022660"/>
    </source>
</evidence>
<accession>A0A0N5AQE3</accession>
<dbReference type="STRING" id="451379.A0A0N5AQE3"/>
<dbReference type="PANTHER" id="PTHR12980">
    <property type="entry name" value="UBIQUINOL-CYTOCHROME C REDUCTASE COMPLEX, SUBUNIT X"/>
    <property type="match status" value="1"/>
</dbReference>
<evidence type="ECO:0000256" key="8">
    <source>
        <dbReference type="ARBA" id="ARBA00022989"/>
    </source>
</evidence>
<evidence type="ECO:0000313" key="12">
    <source>
        <dbReference type="Proteomes" id="UP000046393"/>
    </source>
</evidence>
<sequence>MGSYGTFIYKAITRRFSTLFLTAVVGAYVVETVIVRVNDYYWEQHNKGKLWKDVKARLEAEGKL</sequence>
<protein>
    <recommendedName>
        <fullName evidence="11">Complex III subunit 9</fullName>
    </recommendedName>
</protein>
<evidence type="ECO:0000256" key="10">
    <source>
        <dbReference type="ARBA" id="ARBA00023136"/>
    </source>
</evidence>
<keyword evidence="9 11" id="KW-0496">Mitochondrion</keyword>
<evidence type="ECO:0000313" key="13">
    <source>
        <dbReference type="WBParaSite" id="SMUV_0000690401-mRNA-1"/>
    </source>
</evidence>
<name>A0A0N5AQE3_9BILA</name>